<feature type="transmembrane region" description="Helical" evidence="1">
    <location>
        <begin position="108"/>
        <end position="128"/>
    </location>
</feature>
<dbReference type="Proteomes" id="UP000523000">
    <property type="component" value="Unassembled WGS sequence"/>
</dbReference>
<dbReference type="AlphaFoldDB" id="A0A839QGG3"/>
<evidence type="ECO:0000256" key="1">
    <source>
        <dbReference type="SAM" id="Phobius"/>
    </source>
</evidence>
<feature type="transmembrane region" description="Helical" evidence="1">
    <location>
        <begin position="56"/>
        <end position="74"/>
    </location>
</feature>
<dbReference type="Pfam" id="PF06993">
    <property type="entry name" value="DUF1304"/>
    <property type="match status" value="1"/>
</dbReference>
<feature type="transmembrane region" description="Helical" evidence="1">
    <location>
        <begin position="80"/>
        <end position="101"/>
    </location>
</feature>
<dbReference type="RefSeq" id="WP_183510041.1">
    <property type="nucleotide sequence ID" value="NZ_BAABGK010000036.1"/>
</dbReference>
<dbReference type="PANTHER" id="PTHR38446">
    <property type="entry name" value="BLL0914 PROTEIN"/>
    <property type="match status" value="1"/>
</dbReference>
<dbReference type="InterPro" id="IPR009732">
    <property type="entry name" value="DUF1304"/>
</dbReference>
<keyword evidence="1" id="KW-0812">Transmembrane</keyword>
<protein>
    <submittedName>
        <fullName evidence="2">Putative membrane protein</fullName>
    </submittedName>
</protein>
<feature type="transmembrane region" description="Helical" evidence="1">
    <location>
        <begin position="6"/>
        <end position="25"/>
    </location>
</feature>
<name>A0A839QGG3_9MICC</name>
<keyword evidence="1" id="KW-1133">Transmembrane helix</keyword>
<proteinExistence type="predicted"/>
<dbReference type="PANTHER" id="PTHR38446:SF1">
    <property type="entry name" value="BLL0914 PROTEIN"/>
    <property type="match status" value="1"/>
</dbReference>
<evidence type="ECO:0000313" key="2">
    <source>
        <dbReference type="EMBL" id="MBB2994703.1"/>
    </source>
</evidence>
<keyword evidence="1" id="KW-0472">Membrane</keyword>
<dbReference type="EMBL" id="JACHVS010000001">
    <property type="protein sequence ID" value="MBB2994703.1"/>
    <property type="molecule type" value="Genomic_DNA"/>
</dbReference>
<accession>A0A839QGG3</accession>
<comment type="caution">
    <text evidence="2">The sequence shown here is derived from an EMBL/GenBank/DDBJ whole genome shotgun (WGS) entry which is preliminary data.</text>
</comment>
<reference evidence="2 3" key="1">
    <citation type="submission" date="2020-08" db="EMBL/GenBank/DDBJ databases">
        <title>Sequencing the genomes of 1000 actinobacteria strains.</title>
        <authorList>
            <person name="Klenk H.-P."/>
        </authorList>
    </citation>
    <scope>NUCLEOTIDE SEQUENCE [LARGE SCALE GENOMIC DNA]</scope>
    <source>
        <strain evidence="2 3">DSM 22826</strain>
    </source>
</reference>
<evidence type="ECO:0000313" key="3">
    <source>
        <dbReference type="Proteomes" id="UP000523000"/>
    </source>
</evidence>
<sequence>MQVLTLVFAGIAALVHVYIFVLESLRWDRPSTRSAFGVKTDQEAAATRPLAFNQGFYNLFLALMAGTGITFVAAGSTTVGATLIFASAGSMLAAGLVLWISNPRMMRAALIQLAAPVLAIISGLVAFIA</sequence>
<keyword evidence="3" id="KW-1185">Reference proteome</keyword>
<organism evidence="2 3">
    <name type="scientific">Paeniglutamicibacter cryotolerans</name>
    <dbReference type="NCBI Taxonomy" id="670079"/>
    <lineage>
        <taxon>Bacteria</taxon>
        <taxon>Bacillati</taxon>
        <taxon>Actinomycetota</taxon>
        <taxon>Actinomycetes</taxon>
        <taxon>Micrococcales</taxon>
        <taxon>Micrococcaceae</taxon>
        <taxon>Paeniglutamicibacter</taxon>
    </lineage>
</organism>
<gene>
    <name evidence="2" type="ORF">E9229_000894</name>
</gene>